<dbReference type="OrthoDB" id="5342505at2"/>
<protein>
    <recommendedName>
        <fullName evidence="3">DUF1826 domain-containing protein</fullName>
    </recommendedName>
</protein>
<organism evidence="1 2">
    <name type="scientific">Ruegeria intermedia</name>
    <dbReference type="NCBI Taxonomy" id="996115"/>
    <lineage>
        <taxon>Bacteria</taxon>
        <taxon>Pseudomonadati</taxon>
        <taxon>Pseudomonadota</taxon>
        <taxon>Alphaproteobacteria</taxon>
        <taxon>Rhodobacterales</taxon>
        <taxon>Roseobacteraceae</taxon>
        <taxon>Ruegeria</taxon>
    </lineage>
</organism>
<keyword evidence="2" id="KW-1185">Reference proteome</keyword>
<dbReference type="AlphaFoldDB" id="A0A1M5BM21"/>
<dbReference type="Proteomes" id="UP000325134">
    <property type="component" value="Unassembled WGS sequence"/>
</dbReference>
<evidence type="ECO:0008006" key="3">
    <source>
        <dbReference type="Google" id="ProtNLM"/>
    </source>
</evidence>
<accession>A0A1M5BM21</accession>
<dbReference type="RefSeq" id="WP_149777454.1">
    <property type="nucleotide sequence ID" value="NZ_FQVK01000044.1"/>
</dbReference>
<reference evidence="1 2" key="1">
    <citation type="submission" date="2016-11" db="EMBL/GenBank/DDBJ databases">
        <authorList>
            <person name="Varghese N."/>
            <person name="Submissions S."/>
        </authorList>
    </citation>
    <scope>NUCLEOTIDE SEQUENCE [LARGE SCALE GENOMIC DNA]</scope>
    <source>
        <strain evidence="1 2">DSM 29341</strain>
    </source>
</reference>
<dbReference type="InterPro" id="IPR014955">
    <property type="entry name" value="DUF1826"/>
</dbReference>
<evidence type="ECO:0000313" key="2">
    <source>
        <dbReference type="Proteomes" id="UP000325134"/>
    </source>
</evidence>
<gene>
    <name evidence="1" type="ORF">SAMN05444279_14411</name>
</gene>
<sequence length="211" mass="22943">MSFVRKTVKDAAVGVAVADDPAGLRAFVQPGCAAAIWRRNMPKDVQSWLESVPEDALPNGRVILPKGAVPETVGHLCDMSAMPNGGERAWLEADIAEMARMFADLMQTDYLRLRLDRIQTNACRRFHIDAVTARLVCTYRGTGTQYGVSTDGAEPKRVFTVPTGAPILLRGTLWPAEPPSGLLHRSPPIEGTGETRLVLVVDPILDPDEAE</sequence>
<proteinExistence type="predicted"/>
<name>A0A1M5BM21_9RHOB</name>
<dbReference type="Pfam" id="PF08856">
    <property type="entry name" value="DUF1826"/>
    <property type="match status" value="1"/>
</dbReference>
<dbReference type="EMBL" id="FQVK01000044">
    <property type="protein sequence ID" value="SHF43663.1"/>
    <property type="molecule type" value="Genomic_DNA"/>
</dbReference>
<evidence type="ECO:0000313" key="1">
    <source>
        <dbReference type="EMBL" id="SHF43663.1"/>
    </source>
</evidence>